<reference evidence="1 2" key="1">
    <citation type="journal article" date="2021" name="Elife">
        <title>Chloroplast acquisition without the gene transfer in kleptoplastic sea slugs, Plakobranchus ocellatus.</title>
        <authorList>
            <person name="Maeda T."/>
            <person name="Takahashi S."/>
            <person name="Yoshida T."/>
            <person name="Shimamura S."/>
            <person name="Takaki Y."/>
            <person name="Nagai Y."/>
            <person name="Toyoda A."/>
            <person name="Suzuki Y."/>
            <person name="Arimoto A."/>
            <person name="Ishii H."/>
            <person name="Satoh N."/>
            <person name="Nishiyama T."/>
            <person name="Hasebe M."/>
            <person name="Maruyama T."/>
            <person name="Minagawa J."/>
            <person name="Obokata J."/>
            <person name="Shigenobu S."/>
        </authorList>
    </citation>
    <scope>NUCLEOTIDE SEQUENCE [LARGE SCALE GENOMIC DNA]</scope>
</reference>
<dbReference type="Proteomes" id="UP000762676">
    <property type="component" value="Unassembled WGS sequence"/>
</dbReference>
<dbReference type="EMBL" id="BMAT01010903">
    <property type="protein sequence ID" value="GFR63139.1"/>
    <property type="molecule type" value="Genomic_DNA"/>
</dbReference>
<sequence length="128" mass="13879">MGSEKSCQYNARAKHFFSLASQDDEGIQVVPDVIVPGLTQALVVTCSLPASVVSSVETLLVLQVPYVIWSRDADRGRSHAQFVSCVYANDMSGISSNILLLTALQQLKHSRNGKKAKANKIFDAISLN</sequence>
<evidence type="ECO:0008006" key="3">
    <source>
        <dbReference type="Google" id="ProtNLM"/>
    </source>
</evidence>
<organism evidence="1 2">
    <name type="scientific">Elysia marginata</name>
    <dbReference type="NCBI Taxonomy" id="1093978"/>
    <lineage>
        <taxon>Eukaryota</taxon>
        <taxon>Metazoa</taxon>
        <taxon>Spiralia</taxon>
        <taxon>Lophotrochozoa</taxon>
        <taxon>Mollusca</taxon>
        <taxon>Gastropoda</taxon>
        <taxon>Heterobranchia</taxon>
        <taxon>Euthyneura</taxon>
        <taxon>Panpulmonata</taxon>
        <taxon>Sacoglossa</taxon>
        <taxon>Placobranchoidea</taxon>
        <taxon>Plakobranchidae</taxon>
        <taxon>Elysia</taxon>
    </lineage>
</organism>
<dbReference type="AlphaFoldDB" id="A0AAV4EQR4"/>
<accession>A0AAV4EQR4</accession>
<keyword evidence="2" id="KW-1185">Reference proteome</keyword>
<evidence type="ECO:0000313" key="1">
    <source>
        <dbReference type="EMBL" id="GFR63139.1"/>
    </source>
</evidence>
<name>A0AAV4EQR4_9GAST</name>
<gene>
    <name evidence="1" type="ORF">ElyMa_005476400</name>
</gene>
<proteinExistence type="predicted"/>
<comment type="caution">
    <text evidence="1">The sequence shown here is derived from an EMBL/GenBank/DDBJ whole genome shotgun (WGS) entry which is preliminary data.</text>
</comment>
<protein>
    <recommendedName>
        <fullName evidence="3">Receptor ligand binding region domain-containing protein</fullName>
    </recommendedName>
</protein>
<evidence type="ECO:0000313" key="2">
    <source>
        <dbReference type="Proteomes" id="UP000762676"/>
    </source>
</evidence>